<dbReference type="OrthoDB" id="408631at2759"/>
<proteinExistence type="predicted"/>
<evidence type="ECO:0000313" key="2">
    <source>
        <dbReference type="EMBL" id="KAG6008130.1"/>
    </source>
</evidence>
<evidence type="ECO:0000313" key="3">
    <source>
        <dbReference type="Proteomes" id="UP000748025"/>
    </source>
</evidence>
<dbReference type="Proteomes" id="UP000748025">
    <property type="component" value="Unassembled WGS sequence"/>
</dbReference>
<organism evidence="2 3">
    <name type="scientific">Claviceps pusilla</name>
    <dbReference type="NCBI Taxonomy" id="123648"/>
    <lineage>
        <taxon>Eukaryota</taxon>
        <taxon>Fungi</taxon>
        <taxon>Dikarya</taxon>
        <taxon>Ascomycota</taxon>
        <taxon>Pezizomycotina</taxon>
        <taxon>Sordariomycetes</taxon>
        <taxon>Hypocreomycetidae</taxon>
        <taxon>Hypocreales</taxon>
        <taxon>Clavicipitaceae</taxon>
        <taxon>Claviceps</taxon>
    </lineage>
</organism>
<feature type="domain" description="Carboxylesterase type B" evidence="1">
    <location>
        <begin position="65"/>
        <end position="147"/>
    </location>
</feature>
<dbReference type="AlphaFoldDB" id="A0A9P7N9U0"/>
<protein>
    <recommendedName>
        <fullName evidence="1">Carboxylesterase type B domain-containing protein</fullName>
    </recommendedName>
</protein>
<dbReference type="PANTHER" id="PTHR11559">
    <property type="entry name" value="CARBOXYLESTERASE"/>
    <property type="match status" value="1"/>
</dbReference>
<accession>A0A9P7N9U0</accession>
<dbReference type="Pfam" id="PF00135">
    <property type="entry name" value="COesterase"/>
    <property type="match status" value="1"/>
</dbReference>
<evidence type="ECO:0000259" key="1">
    <source>
        <dbReference type="Pfam" id="PF00135"/>
    </source>
</evidence>
<dbReference type="Gene3D" id="3.40.50.1820">
    <property type="entry name" value="alpha/beta hydrolase"/>
    <property type="match status" value="1"/>
</dbReference>
<comment type="caution">
    <text evidence="2">The sequence shown here is derived from an EMBL/GenBank/DDBJ whole genome shotgun (WGS) entry which is preliminary data.</text>
</comment>
<dbReference type="InterPro" id="IPR029058">
    <property type="entry name" value="AB_hydrolase_fold"/>
</dbReference>
<gene>
    <name evidence="2" type="ORF">E4U43_000213</name>
</gene>
<sequence>MSPSILTPHAHLFPGQHDGLFRAAIGPSGFGSILPGLPGGFNTTAQQQAIFDHLVRSIPSCALLVNTPTALDCLRSADFRQLNASIAQTFQQSWVPVLDGTILPDFSANMMSQGKFARVPLLVGTNSDEGAGMGPFAGAVNTDDDFRRAIQRFISPTAAENLHRAITAILGEALYLYPDIQNLGIPSLKTWPHVVRARDEYAKQGGQQLRRPVFAAQDGRGAGRGLVFALEGPRVAWDDWRTEGINWFMENDLGLVGS</sequence>
<dbReference type="InterPro" id="IPR050309">
    <property type="entry name" value="Type-B_Carboxylest/Lipase"/>
</dbReference>
<dbReference type="InterPro" id="IPR002018">
    <property type="entry name" value="CarbesteraseB"/>
</dbReference>
<dbReference type="EMBL" id="SRPW01001060">
    <property type="protein sequence ID" value="KAG6008130.1"/>
    <property type="molecule type" value="Genomic_DNA"/>
</dbReference>
<name>A0A9P7N9U0_9HYPO</name>
<reference evidence="2" key="1">
    <citation type="journal article" date="2020" name="bioRxiv">
        <title>Whole genome comparisons of ergot fungi reveals the divergence and evolution of species within the genus Claviceps are the result of varying mechanisms driving genome evolution and host range expansion.</title>
        <authorList>
            <person name="Wyka S.A."/>
            <person name="Mondo S.J."/>
            <person name="Liu M."/>
            <person name="Dettman J."/>
            <person name="Nalam V."/>
            <person name="Broders K.D."/>
        </authorList>
    </citation>
    <scope>NUCLEOTIDE SEQUENCE</scope>
    <source>
        <strain evidence="2">CCC 602</strain>
    </source>
</reference>
<keyword evidence="3" id="KW-1185">Reference proteome</keyword>
<dbReference type="SUPFAM" id="SSF53474">
    <property type="entry name" value="alpha/beta-Hydrolases"/>
    <property type="match status" value="1"/>
</dbReference>